<sequence>MTFLTLTFNLDNPSFLTPPQPPVAEPALAEQEEEIVTEQQQLETGESDRT</sequence>
<keyword evidence="3" id="KW-1185">Reference proteome</keyword>
<dbReference type="HOGENOM" id="CLU_3116845_0_0_11"/>
<organism evidence="2 3">
    <name type="scientific">Corynebacterium glutamicum (strain ATCC 13032 / DSM 20300 / JCM 1318 / BCRC 11384 / CCUG 27702 / LMG 3730 / NBRC 12168 / NCIMB 10025 / NRRL B-2784 / 534)</name>
    <dbReference type="NCBI Taxonomy" id="196627"/>
    <lineage>
        <taxon>Bacteria</taxon>
        <taxon>Bacillati</taxon>
        <taxon>Actinomycetota</taxon>
        <taxon>Actinomycetes</taxon>
        <taxon>Mycobacteriales</taxon>
        <taxon>Corynebacteriaceae</taxon>
        <taxon>Corynebacterium</taxon>
    </lineage>
</organism>
<reference evidence="3" key="1">
    <citation type="journal article" date="2003" name="Appl. Microbiol. Biotechnol.">
        <title>The Corynebacterium glutamicum genome: features and impacts on biotechnological processes.</title>
        <authorList>
            <person name="Ikeda M."/>
            <person name="Nakagawa S."/>
        </authorList>
    </citation>
    <scope>NUCLEOTIDE SEQUENCE [LARGE SCALE GENOMIC DNA]</scope>
    <source>
        <strain evidence="3">ATCC 13032 / DSM 20300 / BCRC 11384 / JCM 1318 / LMG 3730 / NCIMB 10025</strain>
    </source>
</reference>
<proteinExistence type="predicted"/>
<dbReference type="AlphaFoldDB" id="Q8NMT7"/>
<name>Q8NMT7_CORGL</name>
<dbReference type="KEGG" id="cgb:cg2723"/>
<accession>Q6M2Z1</accession>
<dbReference type="Proteomes" id="UP000000582">
    <property type="component" value="Chromosome"/>
</dbReference>
<dbReference type="RefSeq" id="WP_011015153.1">
    <property type="nucleotide sequence ID" value="NC_003450.3"/>
</dbReference>
<protein>
    <submittedName>
        <fullName evidence="2">Uncharacterized protein</fullName>
    </submittedName>
</protein>
<dbReference type="BioCyc" id="CORYNE:G18NG-12080-MONOMER"/>
<dbReference type="PATRIC" id="fig|196627.13.peg.2409"/>
<gene>
    <name evidence="2" type="ordered locus">Cgl2477</name>
</gene>
<evidence type="ECO:0000313" key="3">
    <source>
        <dbReference type="Proteomes" id="UP000000582"/>
    </source>
</evidence>
<dbReference type="EMBL" id="BA000036">
    <property type="protein sequence ID" value="BAB99870.1"/>
    <property type="molecule type" value="Genomic_DNA"/>
</dbReference>
<dbReference type="GeneID" id="1020423"/>
<dbReference type="KEGG" id="cgl:Cgl2477"/>
<evidence type="ECO:0000313" key="2">
    <source>
        <dbReference type="EMBL" id="BAB99870.1"/>
    </source>
</evidence>
<feature type="region of interest" description="Disordered" evidence="1">
    <location>
        <begin position="11"/>
        <end position="50"/>
    </location>
</feature>
<accession>Q8NMT7</accession>
<evidence type="ECO:0000256" key="1">
    <source>
        <dbReference type="SAM" id="MobiDB-lite"/>
    </source>
</evidence>